<feature type="transmembrane region" description="Helical" evidence="1">
    <location>
        <begin position="72"/>
        <end position="95"/>
    </location>
</feature>
<keyword evidence="1" id="KW-0472">Membrane</keyword>
<accession>A0A024WBU0</accession>
<dbReference type="Proteomes" id="UP000030708">
    <property type="component" value="Unassembled WGS sequence"/>
</dbReference>
<keyword evidence="1" id="KW-0812">Transmembrane</keyword>
<evidence type="ECO:0000313" key="3">
    <source>
        <dbReference type="Proteomes" id="UP000030708"/>
    </source>
</evidence>
<proteinExistence type="predicted"/>
<evidence type="ECO:0000313" key="2">
    <source>
        <dbReference type="EMBL" id="ETW37706.1"/>
    </source>
</evidence>
<evidence type="ECO:0000256" key="1">
    <source>
        <dbReference type="SAM" id="Phobius"/>
    </source>
</evidence>
<organism evidence="2 3">
    <name type="scientific">Plasmodium falciparum Tanzania</name>
    <name type="common">2000708</name>
    <dbReference type="NCBI Taxonomy" id="1036725"/>
    <lineage>
        <taxon>Eukaryota</taxon>
        <taxon>Sar</taxon>
        <taxon>Alveolata</taxon>
        <taxon>Apicomplexa</taxon>
        <taxon>Aconoidasida</taxon>
        <taxon>Haemosporida</taxon>
        <taxon>Plasmodiidae</taxon>
        <taxon>Plasmodium</taxon>
        <taxon>Plasmodium (Laverania)</taxon>
    </lineage>
</organism>
<protein>
    <submittedName>
        <fullName evidence="2">Uncharacterized protein</fullName>
    </submittedName>
</protein>
<reference evidence="2 3" key="2">
    <citation type="submission" date="2013-02" db="EMBL/GenBank/DDBJ databases">
        <title>The Genome Sequence of Plasmodium falciparum Tanzania (2000708).</title>
        <authorList>
            <consortium name="The Broad Institute Genome Sequencing Platform"/>
            <consortium name="The Broad Institute Genome Sequencing Center for Infectious Disease"/>
            <person name="Neafsey D."/>
            <person name="Cheeseman I."/>
            <person name="Volkman S."/>
            <person name="Adams J."/>
            <person name="Walker B."/>
            <person name="Young S.K."/>
            <person name="Zeng Q."/>
            <person name="Gargeya S."/>
            <person name="Fitzgerald M."/>
            <person name="Haas B."/>
            <person name="Abouelleil A."/>
            <person name="Alvarado L."/>
            <person name="Arachchi H.M."/>
            <person name="Berlin A.M."/>
            <person name="Chapman S.B."/>
            <person name="Dewar J."/>
            <person name="Goldberg J."/>
            <person name="Griggs A."/>
            <person name="Gujja S."/>
            <person name="Hansen M."/>
            <person name="Howarth C."/>
            <person name="Imamovic A."/>
            <person name="Larimer J."/>
            <person name="McCowan C."/>
            <person name="Murphy C."/>
            <person name="Neiman D."/>
            <person name="Pearson M."/>
            <person name="Priest M."/>
            <person name="Roberts A."/>
            <person name="Saif S."/>
            <person name="Shea T."/>
            <person name="Sisk P."/>
            <person name="Sykes S."/>
            <person name="Wortman J."/>
            <person name="Nusbaum C."/>
            <person name="Birren B."/>
        </authorList>
    </citation>
    <scope>NUCLEOTIDE SEQUENCE [LARGE SCALE GENOMIC DNA]</scope>
    <source>
        <strain evidence="3">Tanzania (2000708)</strain>
    </source>
</reference>
<dbReference type="EMBL" id="KI926345">
    <property type="protein sequence ID" value="ETW37706.1"/>
    <property type="molecule type" value="Genomic_DNA"/>
</dbReference>
<sequence>MICLHQLICQLHMLVKINSLFDKREIIKNFRLYIKIYISNESNNFFPYINFLKQHKNIVHYNLPIFTLWSLFFVPTVFTGKFFIFQIFYWPYILMQVYTKRKKIKLIINENK</sequence>
<dbReference type="AlphaFoldDB" id="A0A024WBU0"/>
<keyword evidence="1" id="KW-1133">Transmembrane helix</keyword>
<name>A0A024WBU0_PLAFA</name>
<gene>
    <name evidence="2" type="ORF">PFTANZ_01599</name>
</gene>
<reference evidence="2 3" key="1">
    <citation type="submission" date="2013-02" db="EMBL/GenBank/DDBJ databases">
        <title>The Genome Annotation of Plasmodium falciparum Tanzania (2000708).</title>
        <authorList>
            <consortium name="The Broad Institute Genome Sequencing Platform"/>
            <consortium name="The Broad Institute Genome Sequencing Center for Infectious Disease"/>
            <person name="Neafsey D."/>
            <person name="Hoffman S."/>
            <person name="Volkman S."/>
            <person name="Rosenthal P."/>
            <person name="Walker B."/>
            <person name="Young S.K."/>
            <person name="Zeng Q."/>
            <person name="Gargeya S."/>
            <person name="Fitzgerald M."/>
            <person name="Haas B."/>
            <person name="Abouelleil A."/>
            <person name="Allen A.W."/>
            <person name="Alvarado L."/>
            <person name="Arachchi H.M."/>
            <person name="Berlin A.M."/>
            <person name="Chapman S.B."/>
            <person name="Gainer-Dewar J."/>
            <person name="Goldberg J."/>
            <person name="Griggs A."/>
            <person name="Gujja S."/>
            <person name="Hansen M."/>
            <person name="Howarth C."/>
            <person name="Imamovic A."/>
            <person name="Ireland A."/>
            <person name="Larimer J."/>
            <person name="McCowan C."/>
            <person name="Murphy C."/>
            <person name="Pearson M."/>
            <person name="Poon T.W."/>
            <person name="Priest M."/>
            <person name="Roberts A."/>
            <person name="Saif S."/>
            <person name="Shea T."/>
            <person name="Sisk P."/>
            <person name="Sykes S."/>
            <person name="Wortman J."/>
            <person name="Nusbaum C."/>
            <person name="Birren B."/>
        </authorList>
    </citation>
    <scope>NUCLEOTIDE SEQUENCE [LARGE SCALE GENOMIC DNA]</scope>
    <source>
        <strain evidence="3">Tanzania (2000708)</strain>
    </source>
</reference>